<dbReference type="GO" id="GO:0022857">
    <property type="term" value="F:transmembrane transporter activity"/>
    <property type="evidence" value="ECO:0007669"/>
    <property type="project" value="InterPro"/>
</dbReference>
<dbReference type="PANTHER" id="PTHR45757:SF15">
    <property type="entry name" value="MFS DOMAIN-CONTAINING PROTEIN"/>
    <property type="match status" value="1"/>
</dbReference>
<dbReference type="CDD" id="cd06174">
    <property type="entry name" value="MFS"/>
    <property type="match status" value="1"/>
</dbReference>
<keyword evidence="1" id="KW-1133">Transmembrane helix</keyword>
<feature type="transmembrane region" description="Helical" evidence="1">
    <location>
        <begin position="41"/>
        <end position="62"/>
    </location>
</feature>
<evidence type="ECO:0000256" key="1">
    <source>
        <dbReference type="SAM" id="Phobius"/>
    </source>
</evidence>
<accession>A0A8R1EXI9</accession>
<dbReference type="Pfam" id="PF07690">
    <property type="entry name" value="MFS_1"/>
    <property type="match status" value="1"/>
</dbReference>
<dbReference type="InterPro" id="IPR036259">
    <property type="entry name" value="MFS_trans_sf"/>
</dbReference>
<dbReference type="SUPFAM" id="SSF103473">
    <property type="entry name" value="MFS general substrate transporter"/>
    <property type="match status" value="1"/>
</dbReference>
<protein>
    <recommendedName>
        <fullName evidence="4">Major facilitator superfamily (MFS) profile domain-containing protein</fullName>
    </recommendedName>
</protein>
<feature type="transmembrane region" description="Helical" evidence="1">
    <location>
        <begin position="119"/>
        <end position="140"/>
    </location>
</feature>
<dbReference type="EnsemblMetazoa" id="CJA42800b.1">
    <property type="protein sequence ID" value="CJA42800b.1"/>
    <property type="gene ID" value="WBGene00218648"/>
</dbReference>
<feature type="transmembrane region" description="Helical" evidence="1">
    <location>
        <begin position="214"/>
        <end position="231"/>
    </location>
</feature>
<dbReference type="Gene3D" id="1.20.1250.20">
    <property type="entry name" value="MFS general substrate transporter like domains"/>
    <property type="match status" value="1"/>
</dbReference>
<feature type="transmembrane region" description="Helical" evidence="1">
    <location>
        <begin position="69"/>
        <end position="88"/>
    </location>
</feature>
<evidence type="ECO:0000313" key="2">
    <source>
        <dbReference type="EnsemblMetazoa" id="CJA42800b.1"/>
    </source>
</evidence>
<dbReference type="InterPro" id="IPR011701">
    <property type="entry name" value="MFS"/>
</dbReference>
<keyword evidence="3" id="KW-1185">Reference proteome</keyword>
<dbReference type="PANTHER" id="PTHR45757">
    <property type="entry name" value="PROTEIN CBG23364-RELATED"/>
    <property type="match status" value="1"/>
</dbReference>
<feature type="transmembrane region" description="Helical" evidence="1">
    <location>
        <begin position="152"/>
        <end position="172"/>
    </location>
</feature>
<proteinExistence type="predicted"/>
<reference evidence="3" key="1">
    <citation type="submission" date="2010-08" db="EMBL/GenBank/DDBJ databases">
        <authorList>
            <consortium name="Caenorhabditis japonica Sequencing Consortium"/>
            <person name="Wilson R.K."/>
        </authorList>
    </citation>
    <scope>NUCLEOTIDE SEQUENCE [LARGE SCALE GENOMIC DNA]</scope>
    <source>
        <strain evidence="3">DF5081</strain>
    </source>
</reference>
<name>A0A8R1EXI9_CAEJA</name>
<sequence length="290" mass="32840">MAEWVSALTPVHRLIKVQSPVWLKNFFASLPDYYLLDSMNVAWMFTSTAIGMCLGPAPFYFAHAVDTRVLIFSYGVLSALSSILYPWLDSLGFWPAMASQLHFTNDLVLRWTPQSEASFFFSIMLATSQFGPLITMILGGEMCSSSFFGWEGAYYILGVGTFIASSAFAYFYSDSVEENRHLTESEKKYILTGKHSTKEKQPVPYKSLLKDCTIWISLLMFTGYYLAMIVYQQYSPIFIKQRAAQHSHFALNLNMVIAGVAQILIPLGVQATVPDNTRNQVCRAQQLFHW</sequence>
<dbReference type="GO" id="GO:0016020">
    <property type="term" value="C:membrane"/>
    <property type="evidence" value="ECO:0007669"/>
    <property type="project" value="TreeGrafter"/>
</dbReference>
<dbReference type="AlphaFoldDB" id="A0A8R1EXI9"/>
<keyword evidence="1" id="KW-0812">Transmembrane</keyword>
<evidence type="ECO:0008006" key="4">
    <source>
        <dbReference type="Google" id="ProtNLM"/>
    </source>
</evidence>
<keyword evidence="1" id="KW-0472">Membrane</keyword>
<evidence type="ECO:0000313" key="3">
    <source>
        <dbReference type="Proteomes" id="UP000005237"/>
    </source>
</evidence>
<reference evidence="2" key="2">
    <citation type="submission" date="2022-06" db="UniProtKB">
        <authorList>
            <consortium name="EnsemblMetazoa"/>
        </authorList>
    </citation>
    <scope>IDENTIFICATION</scope>
    <source>
        <strain evidence="2">DF5081</strain>
    </source>
</reference>
<feature type="transmembrane region" description="Helical" evidence="1">
    <location>
        <begin position="251"/>
        <end position="269"/>
    </location>
</feature>
<dbReference type="Proteomes" id="UP000005237">
    <property type="component" value="Unassembled WGS sequence"/>
</dbReference>
<organism evidence="2 3">
    <name type="scientific">Caenorhabditis japonica</name>
    <dbReference type="NCBI Taxonomy" id="281687"/>
    <lineage>
        <taxon>Eukaryota</taxon>
        <taxon>Metazoa</taxon>
        <taxon>Ecdysozoa</taxon>
        <taxon>Nematoda</taxon>
        <taxon>Chromadorea</taxon>
        <taxon>Rhabditida</taxon>
        <taxon>Rhabditina</taxon>
        <taxon>Rhabditomorpha</taxon>
        <taxon>Rhabditoidea</taxon>
        <taxon>Rhabditidae</taxon>
        <taxon>Peloderinae</taxon>
        <taxon>Caenorhabditis</taxon>
    </lineage>
</organism>